<dbReference type="Proteomes" id="UP000256845">
    <property type="component" value="Unassembled WGS sequence"/>
</dbReference>
<dbReference type="Gene3D" id="2.70.40.10">
    <property type="match status" value="1"/>
</dbReference>
<dbReference type="PANTHER" id="PTHR11241:SF0">
    <property type="entry name" value="DEOXYURIDINE 5'-TRIPHOSPHATE NUCLEOTIDOHYDROLASE"/>
    <property type="match status" value="1"/>
</dbReference>
<comment type="caution">
    <text evidence="9">The sequence shown here is derived from an EMBL/GenBank/DDBJ whole genome shotgun (WGS) entry which is preliminary data.</text>
</comment>
<dbReference type="AlphaFoldDB" id="A0A3D9HAL6"/>
<keyword evidence="3 7" id="KW-0378">Hydrolase</keyword>
<evidence type="ECO:0000256" key="2">
    <source>
        <dbReference type="ARBA" id="ARBA00022723"/>
    </source>
</evidence>
<feature type="domain" description="dUTPase-like" evidence="8">
    <location>
        <begin position="19"/>
        <end position="149"/>
    </location>
</feature>
<dbReference type="EC" id="3.6.1.23" evidence="7"/>
<organism evidence="9 10">
    <name type="scientific">Aestuariispira insulae</name>
    <dbReference type="NCBI Taxonomy" id="1461337"/>
    <lineage>
        <taxon>Bacteria</taxon>
        <taxon>Pseudomonadati</taxon>
        <taxon>Pseudomonadota</taxon>
        <taxon>Alphaproteobacteria</taxon>
        <taxon>Rhodospirillales</taxon>
        <taxon>Kiloniellaceae</taxon>
        <taxon>Aestuariispira</taxon>
    </lineage>
</organism>
<proteinExistence type="inferred from homology"/>
<dbReference type="OrthoDB" id="9809956at2"/>
<dbReference type="GO" id="GO:0046081">
    <property type="term" value="P:dUTP catabolic process"/>
    <property type="evidence" value="ECO:0007669"/>
    <property type="project" value="InterPro"/>
</dbReference>
<evidence type="ECO:0000259" key="8">
    <source>
        <dbReference type="Pfam" id="PF00692"/>
    </source>
</evidence>
<dbReference type="UniPathway" id="UPA00610">
    <property type="reaction ID" value="UER00666"/>
</dbReference>
<feature type="binding site" evidence="7">
    <location>
        <begin position="70"/>
        <end position="72"/>
    </location>
    <ligand>
        <name>substrate</name>
    </ligand>
</feature>
<keyword evidence="2 7" id="KW-0479">Metal-binding</keyword>
<comment type="caution">
    <text evidence="7">Lacks conserved residue(s) required for the propagation of feature annotation.</text>
</comment>
<evidence type="ECO:0000256" key="4">
    <source>
        <dbReference type="ARBA" id="ARBA00022842"/>
    </source>
</evidence>
<comment type="function">
    <text evidence="7">This enzyme is involved in nucleotide metabolism: it produces dUMP, the immediate precursor of thymidine nucleotides and it decreases the intracellular concentration of dUTP so that uracil cannot be incorporated into DNA.</text>
</comment>
<evidence type="ECO:0000256" key="3">
    <source>
        <dbReference type="ARBA" id="ARBA00022801"/>
    </source>
</evidence>
<comment type="similarity">
    <text evidence="1 7">Belongs to the dUTPase family.</text>
</comment>
<dbReference type="GO" id="GO:0000287">
    <property type="term" value="F:magnesium ion binding"/>
    <property type="evidence" value="ECO:0007669"/>
    <property type="project" value="UniProtKB-UniRule"/>
</dbReference>
<dbReference type="InterPro" id="IPR033704">
    <property type="entry name" value="dUTPase_trimeric"/>
</dbReference>
<sequence length="152" mass="15902">MTQTLKIAITRTNHGIGLDLPSYATAGSAGADLLAAIPDSHVIHPGKRALIPTGISIALPEGYEAQVRPRSGLALREGITCVNAPGTIDADYRGEVGVILINHGEEDFVVTRGMRIAQMLIAPVIQAEWDLVKELPETVRGAGGFGSTGTHG</sequence>
<protein>
    <recommendedName>
        <fullName evidence="7">Deoxyuridine 5'-triphosphate nucleotidohydrolase</fullName>
        <shortName evidence="7">dUTPase</shortName>
        <ecNumber evidence="7">3.6.1.23</ecNumber>
    </recommendedName>
    <alternativeName>
        <fullName evidence="7">dUTP pyrophosphatase</fullName>
    </alternativeName>
</protein>
<dbReference type="PANTHER" id="PTHR11241">
    <property type="entry name" value="DEOXYURIDINE 5'-TRIPHOSPHATE NUCLEOTIDOHYDROLASE"/>
    <property type="match status" value="1"/>
</dbReference>
<dbReference type="EMBL" id="QRDW01000010">
    <property type="protein sequence ID" value="RED46221.1"/>
    <property type="molecule type" value="Genomic_DNA"/>
</dbReference>
<dbReference type="RefSeq" id="WP_115938236.1">
    <property type="nucleotide sequence ID" value="NZ_QRDW01000010.1"/>
</dbReference>
<dbReference type="FunFam" id="2.70.40.10:FF:000002">
    <property type="entry name" value="dUTP diphosphatase"/>
    <property type="match status" value="1"/>
</dbReference>
<feature type="binding site" evidence="7">
    <location>
        <position position="83"/>
    </location>
    <ligand>
        <name>substrate</name>
    </ligand>
</feature>
<dbReference type="GO" id="GO:0006226">
    <property type="term" value="P:dUMP biosynthetic process"/>
    <property type="evidence" value="ECO:0007669"/>
    <property type="project" value="UniProtKB-UniRule"/>
</dbReference>
<keyword evidence="10" id="KW-1185">Reference proteome</keyword>
<evidence type="ECO:0000313" key="10">
    <source>
        <dbReference type="Proteomes" id="UP000256845"/>
    </source>
</evidence>
<evidence type="ECO:0000256" key="1">
    <source>
        <dbReference type="ARBA" id="ARBA00006581"/>
    </source>
</evidence>
<dbReference type="CDD" id="cd07557">
    <property type="entry name" value="trimeric_dUTPase"/>
    <property type="match status" value="1"/>
</dbReference>
<dbReference type="InterPro" id="IPR008181">
    <property type="entry name" value="dUTPase"/>
</dbReference>
<gene>
    <name evidence="7" type="primary">dut</name>
    <name evidence="9" type="ORF">DFP90_110131</name>
</gene>
<evidence type="ECO:0000256" key="6">
    <source>
        <dbReference type="ARBA" id="ARBA00047686"/>
    </source>
</evidence>
<dbReference type="Pfam" id="PF00692">
    <property type="entry name" value="dUTPase"/>
    <property type="match status" value="1"/>
</dbReference>
<comment type="cofactor">
    <cofactor evidence="7">
        <name>Mg(2+)</name>
        <dbReference type="ChEBI" id="CHEBI:18420"/>
    </cofactor>
</comment>
<comment type="catalytic activity">
    <reaction evidence="6 7">
        <text>dUTP + H2O = dUMP + diphosphate + H(+)</text>
        <dbReference type="Rhea" id="RHEA:10248"/>
        <dbReference type="ChEBI" id="CHEBI:15377"/>
        <dbReference type="ChEBI" id="CHEBI:15378"/>
        <dbReference type="ChEBI" id="CHEBI:33019"/>
        <dbReference type="ChEBI" id="CHEBI:61555"/>
        <dbReference type="ChEBI" id="CHEBI:246422"/>
        <dbReference type="EC" id="3.6.1.23"/>
    </reaction>
</comment>
<evidence type="ECO:0000256" key="5">
    <source>
        <dbReference type="ARBA" id="ARBA00023080"/>
    </source>
</evidence>
<dbReference type="GO" id="GO:0004170">
    <property type="term" value="F:dUTP diphosphatase activity"/>
    <property type="evidence" value="ECO:0007669"/>
    <property type="project" value="UniProtKB-UniRule"/>
</dbReference>
<dbReference type="HAMAP" id="MF_00116">
    <property type="entry name" value="dUTPase_bact"/>
    <property type="match status" value="1"/>
</dbReference>
<feature type="binding site" evidence="7">
    <location>
        <begin position="87"/>
        <end position="89"/>
    </location>
    <ligand>
        <name>substrate</name>
    </ligand>
</feature>
<accession>A0A3D9HAL6</accession>
<reference evidence="9 10" key="1">
    <citation type="submission" date="2018-07" db="EMBL/GenBank/DDBJ databases">
        <title>Genomic Encyclopedia of Type Strains, Phase III (KMG-III): the genomes of soil and plant-associated and newly described type strains.</title>
        <authorList>
            <person name="Whitman W."/>
        </authorList>
    </citation>
    <scope>NUCLEOTIDE SEQUENCE [LARGE SCALE GENOMIC DNA]</scope>
    <source>
        <strain evidence="9 10">CECT 8488</strain>
    </source>
</reference>
<comment type="pathway">
    <text evidence="7">Pyrimidine metabolism; dUMP biosynthesis; dUMP from dCTP (dUTP route): step 2/2.</text>
</comment>
<evidence type="ECO:0000256" key="7">
    <source>
        <dbReference type="HAMAP-Rule" id="MF_00116"/>
    </source>
</evidence>
<dbReference type="InterPro" id="IPR036157">
    <property type="entry name" value="dUTPase-like_sf"/>
</dbReference>
<keyword evidence="5 7" id="KW-0546">Nucleotide metabolism</keyword>
<keyword evidence="4 7" id="KW-0460">Magnesium</keyword>
<evidence type="ECO:0000313" key="9">
    <source>
        <dbReference type="EMBL" id="RED46221.1"/>
    </source>
</evidence>
<dbReference type="NCBIfam" id="NF001862">
    <property type="entry name" value="PRK00601.1"/>
    <property type="match status" value="1"/>
</dbReference>
<dbReference type="NCBIfam" id="TIGR00576">
    <property type="entry name" value="dut"/>
    <property type="match status" value="1"/>
</dbReference>
<dbReference type="InterPro" id="IPR029054">
    <property type="entry name" value="dUTPase-like"/>
</dbReference>
<dbReference type="SUPFAM" id="SSF51283">
    <property type="entry name" value="dUTPase-like"/>
    <property type="match status" value="1"/>
</dbReference>
<name>A0A3D9HAL6_9PROT</name>